<dbReference type="AlphaFoldDB" id="A0A182VTI4"/>
<dbReference type="Proteomes" id="UP000075920">
    <property type="component" value="Unassembled WGS sequence"/>
</dbReference>
<feature type="compositionally biased region" description="Basic and acidic residues" evidence="1">
    <location>
        <begin position="407"/>
        <end position="419"/>
    </location>
</feature>
<sequence length="834" mass="92055">MDSNKNKECCYSNGGRVVSGGGGGLTVVIGTDCIAKAVSAAKYQNQFNNNNLIEQENLMPPVHDRVSGMVQDDSSPSTLPQQNGVPSNESPVKDNILAENGSSRHISSIFNQSSSSVAAGSDNPSERLLPSLQSSVDFFITGPSNVTSFNTTINGTAADHLRAPLASVHESNGYVPPTVDNAPNGTGEPPPDEASGRVDAEVPKFNVNDDSCPPDEGDFSENNSIGNLSYVSENGLIEEIILLPNNVYSDDDNASTSDDCIYAYRGGEPDGAAGQLLDLQGDLPPDDETDFLEMDFDPEPSSEMENFNRQSDFMLGLDDDKFAGVPRPSEGALGQENAGNGSRSSPIVARSPTIPQHSLLHQELGPAPMENESSQKGNETGLHHVPESNDARIPLSAPAPSQASLGDESKGSTLHDRRELNVDATERTNSLEPVVNRLEAQKTGAIPKNVPIVMERSTPTERGGLSSSKNLRLELSLQPDESGLADASHRYQQCSSFYYKSEEFGASKRPKGLEESGEEERHCLDCAEQEFLMRTKQDPTRQRFCKVCNTAKQEAKGRSLPNGTARSYARDGAGFFPGLDRELPKDDQTVVDELLDLRAEQIVYETLHKINTLKEMPATGGLVRAQRYQSKNNPNVPELHEEAKEAKGWYDQQVPRVCGKQMQQEEQSVTIYTYNCSLLTIMESLTCFGLTPNQEVLRQYFYDQYEIDTSKMTIPQYLLHMSKRDCNYKKLIDAIKSSCDDELLDIQYYPLHPFSDMPETVEICSSEIAKRWTASTNLRQIIHFKHKHFHTLNVLGKIVNILRQPSRGRHTNHMISIPQYYKSGIIKIQRIGIW</sequence>
<feature type="region of interest" description="Disordered" evidence="1">
    <location>
        <begin position="318"/>
        <end position="350"/>
    </location>
</feature>
<organism evidence="2 3">
    <name type="scientific">Anopheles minimus</name>
    <dbReference type="NCBI Taxonomy" id="112268"/>
    <lineage>
        <taxon>Eukaryota</taxon>
        <taxon>Metazoa</taxon>
        <taxon>Ecdysozoa</taxon>
        <taxon>Arthropoda</taxon>
        <taxon>Hexapoda</taxon>
        <taxon>Insecta</taxon>
        <taxon>Pterygota</taxon>
        <taxon>Neoptera</taxon>
        <taxon>Endopterygota</taxon>
        <taxon>Diptera</taxon>
        <taxon>Nematocera</taxon>
        <taxon>Culicoidea</taxon>
        <taxon>Culicidae</taxon>
        <taxon>Anophelinae</taxon>
        <taxon>Anopheles</taxon>
    </lineage>
</organism>
<dbReference type="EnsemblMetazoa" id="AMIN001375-RA">
    <property type="protein sequence ID" value="AMIN001375-PA"/>
    <property type="gene ID" value="AMIN001375"/>
</dbReference>
<feature type="compositionally biased region" description="Basic and acidic residues" evidence="1">
    <location>
        <begin position="381"/>
        <end position="390"/>
    </location>
</feature>
<protein>
    <submittedName>
        <fullName evidence="2">Uncharacterized protein</fullName>
    </submittedName>
</protein>
<feature type="region of interest" description="Disordered" evidence="1">
    <location>
        <begin position="64"/>
        <end position="95"/>
    </location>
</feature>
<name>A0A182VTI4_9DIPT</name>
<dbReference type="VEuPathDB" id="VectorBase:AMIN001375"/>
<feature type="region of interest" description="Disordered" evidence="1">
    <location>
        <begin position="170"/>
        <end position="197"/>
    </location>
</feature>
<feature type="region of interest" description="Disordered" evidence="1">
    <location>
        <begin position="367"/>
        <end position="419"/>
    </location>
</feature>
<reference evidence="3" key="1">
    <citation type="submission" date="2013-03" db="EMBL/GenBank/DDBJ databases">
        <title>The Genome Sequence of Anopheles minimus MINIMUS1.</title>
        <authorList>
            <consortium name="The Broad Institute Genomics Platform"/>
            <person name="Neafsey D.E."/>
            <person name="Walton C."/>
            <person name="Walker B."/>
            <person name="Young S.K."/>
            <person name="Zeng Q."/>
            <person name="Gargeya S."/>
            <person name="Fitzgerald M."/>
            <person name="Haas B."/>
            <person name="Abouelleil A."/>
            <person name="Allen A.W."/>
            <person name="Alvarado L."/>
            <person name="Arachchi H.M."/>
            <person name="Berlin A.M."/>
            <person name="Chapman S.B."/>
            <person name="Gainer-Dewar J."/>
            <person name="Goldberg J."/>
            <person name="Griggs A."/>
            <person name="Gujja S."/>
            <person name="Hansen M."/>
            <person name="Howarth C."/>
            <person name="Imamovic A."/>
            <person name="Ireland A."/>
            <person name="Larimer J."/>
            <person name="McCowan C."/>
            <person name="Murphy C."/>
            <person name="Pearson M."/>
            <person name="Poon T.W."/>
            <person name="Priest M."/>
            <person name="Roberts A."/>
            <person name="Saif S."/>
            <person name="Shea T."/>
            <person name="Sisk P."/>
            <person name="Sykes S."/>
            <person name="Wortman J."/>
            <person name="Nusbaum C."/>
            <person name="Birren B."/>
        </authorList>
    </citation>
    <scope>NUCLEOTIDE SEQUENCE [LARGE SCALE GENOMIC DNA]</scope>
    <source>
        <strain evidence="3">MINIMUS1</strain>
    </source>
</reference>
<feature type="compositionally biased region" description="Polar residues" evidence="1">
    <location>
        <begin position="72"/>
        <end position="90"/>
    </location>
</feature>
<keyword evidence="3" id="KW-1185">Reference proteome</keyword>
<evidence type="ECO:0000313" key="3">
    <source>
        <dbReference type="Proteomes" id="UP000075920"/>
    </source>
</evidence>
<proteinExistence type="predicted"/>
<dbReference type="STRING" id="112268.A0A182VTI4"/>
<accession>A0A182VTI4</accession>
<reference evidence="2" key="2">
    <citation type="submission" date="2020-05" db="UniProtKB">
        <authorList>
            <consortium name="EnsemblMetazoa"/>
        </authorList>
    </citation>
    <scope>IDENTIFICATION</scope>
    <source>
        <strain evidence="2">MINIMUS1</strain>
    </source>
</reference>
<evidence type="ECO:0000256" key="1">
    <source>
        <dbReference type="SAM" id="MobiDB-lite"/>
    </source>
</evidence>
<evidence type="ECO:0000313" key="2">
    <source>
        <dbReference type="EnsemblMetazoa" id="AMIN001375-PA"/>
    </source>
</evidence>